<evidence type="ECO:0000256" key="8">
    <source>
        <dbReference type="ARBA" id="ARBA00023128"/>
    </source>
</evidence>
<keyword evidence="5 11" id="KW-0808">Transferase</keyword>
<dbReference type="EMBL" id="MU864962">
    <property type="protein sequence ID" value="KAK4463193.1"/>
    <property type="molecule type" value="Genomic_DNA"/>
</dbReference>
<dbReference type="GO" id="GO:0006390">
    <property type="term" value="P:mitochondrial transcription"/>
    <property type="evidence" value="ECO:0007669"/>
    <property type="project" value="TreeGrafter"/>
</dbReference>
<reference evidence="14" key="2">
    <citation type="submission" date="2023-06" db="EMBL/GenBank/DDBJ databases">
        <authorList>
            <consortium name="Lawrence Berkeley National Laboratory"/>
            <person name="Mondo S.J."/>
            <person name="Hensen N."/>
            <person name="Bonometti L."/>
            <person name="Westerberg I."/>
            <person name="Brannstrom I.O."/>
            <person name="Guillou S."/>
            <person name="Cros-Aarteil S."/>
            <person name="Calhoun S."/>
            <person name="Haridas S."/>
            <person name="Kuo A."/>
            <person name="Pangilinan J."/>
            <person name="Riley R."/>
            <person name="Labutti K."/>
            <person name="Andreopoulos B."/>
            <person name="Lipzen A."/>
            <person name="Chen C."/>
            <person name="Yanf M."/>
            <person name="Daum C."/>
            <person name="Ng V."/>
            <person name="Clum A."/>
            <person name="Steindorff A."/>
            <person name="Ohm R."/>
            <person name="Martin F."/>
            <person name="Silar P."/>
            <person name="Natvig D."/>
            <person name="Lalanne C."/>
            <person name="Gautier V."/>
            <person name="Ament-Velasquez S.L."/>
            <person name="Kruys A."/>
            <person name="Hutchinson M.I."/>
            <person name="Powell A.J."/>
            <person name="Barry K."/>
            <person name="Miller A.N."/>
            <person name="Grigoriev I.V."/>
            <person name="Debuchy R."/>
            <person name="Gladieux P."/>
            <person name="Thoren M.H."/>
            <person name="Johannesson H."/>
        </authorList>
    </citation>
    <scope>NUCLEOTIDE SEQUENCE</scope>
    <source>
        <strain evidence="14">PSN324</strain>
    </source>
</reference>
<comment type="subcellular location">
    <subcellularLocation>
        <location evidence="2">Mitochondrion</location>
    </subcellularLocation>
</comment>
<dbReference type="FunFam" id="1.10.287.260:FF:000001">
    <property type="entry name" value="DNA-directed RNA polymerase"/>
    <property type="match status" value="1"/>
</dbReference>
<dbReference type="Gene3D" id="1.10.287.280">
    <property type="match status" value="1"/>
</dbReference>
<name>A0AAV9HS92_9PEZI</name>
<dbReference type="PROSITE" id="PS00489">
    <property type="entry name" value="RNA_POL_PHAGE_2"/>
    <property type="match status" value="1"/>
</dbReference>
<evidence type="ECO:0000256" key="7">
    <source>
        <dbReference type="ARBA" id="ARBA00022946"/>
    </source>
</evidence>
<proteinExistence type="inferred from homology"/>
<organism evidence="14 15">
    <name type="scientific">Cladorrhinum samala</name>
    <dbReference type="NCBI Taxonomy" id="585594"/>
    <lineage>
        <taxon>Eukaryota</taxon>
        <taxon>Fungi</taxon>
        <taxon>Dikarya</taxon>
        <taxon>Ascomycota</taxon>
        <taxon>Pezizomycotina</taxon>
        <taxon>Sordariomycetes</taxon>
        <taxon>Sordariomycetidae</taxon>
        <taxon>Sordariales</taxon>
        <taxon>Podosporaceae</taxon>
        <taxon>Cladorrhinum</taxon>
    </lineage>
</organism>
<dbReference type="FunFam" id="1.10.287.280:FF:000001">
    <property type="entry name" value="DNA-directed RNA polymerase"/>
    <property type="match status" value="1"/>
</dbReference>
<feature type="region of interest" description="Disordered" evidence="12">
    <location>
        <begin position="184"/>
        <end position="211"/>
    </location>
</feature>
<evidence type="ECO:0000259" key="13">
    <source>
        <dbReference type="SMART" id="SM01311"/>
    </source>
</evidence>
<dbReference type="InterPro" id="IPR043502">
    <property type="entry name" value="DNA/RNA_pol_sf"/>
</dbReference>
<dbReference type="PANTHER" id="PTHR10102">
    <property type="entry name" value="DNA-DIRECTED RNA POLYMERASE, MITOCHONDRIAL"/>
    <property type="match status" value="1"/>
</dbReference>
<comment type="function">
    <text evidence="1 11">DNA-dependent RNA polymerase catalyzes the transcription of DNA into RNA using the four ribonucleoside triphosphates as substrates.</text>
</comment>
<keyword evidence="8" id="KW-0496">Mitochondrion</keyword>
<evidence type="ECO:0000256" key="3">
    <source>
        <dbReference type="ARBA" id="ARBA00009493"/>
    </source>
</evidence>
<evidence type="ECO:0000256" key="2">
    <source>
        <dbReference type="ARBA" id="ARBA00004173"/>
    </source>
</evidence>
<feature type="domain" description="DNA-directed RNA polymerase N-terminal" evidence="13">
    <location>
        <begin position="531"/>
        <end position="855"/>
    </location>
</feature>
<dbReference type="PROSITE" id="PS00900">
    <property type="entry name" value="RNA_POL_PHAGE_1"/>
    <property type="match status" value="1"/>
</dbReference>
<evidence type="ECO:0000256" key="9">
    <source>
        <dbReference type="ARBA" id="ARBA00023163"/>
    </source>
</evidence>
<evidence type="ECO:0000256" key="5">
    <source>
        <dbReference type="ARBA" id="ARBA00022679"/>
    </source>
</evidence>
<gene>
    <name evidence="14" type="ORF">QBC42DRAFT_305002</name>
</gene>
<dbReference type="Gene3D" id="1.10.1320.10">
    <property type="entry name" value="DNA-directed RNA polymerase, N-terminal domain"/>
    <property type="match status" value="1"/>
</dbReference>
<dbReference type="Gene3D" id="1.10.150.20">
    <property type="entry name" value="5' to 3' exonuclease, C-terminal subdomain"/>
    <property type="match status" value="1"/>
</dbReference>
<evidence type="ECO:0000256" key="12">
    <source>
        <dbReference type="SAM" id="MobiDB-lite"/>
    </source>
</evidence>
<dbReference type="InterPro" id="IPR029262">
    <property type="entry name" value="RPOL_N"/>
</dbReference>
<evidence type="ECO:0000256" key="10">
    <source>
        <dbReference type="ARBA" id="ARBA00048552"/>
    </source>
</evidence>
<keyword evidence="9 11" id="KW-0804">Transcription</keyword>
<reference evidence="14" key="1">
    <citation type="journal article" date="2023" name="Mol. Phylogenet. Evol.">
        <title>Genome-scale phylogeny and comparative genomics of the fungal order Sordariales.</title>
        <authorList>
            <person name="Hensen N."/>
            <person name="Bonometti L."/>
            <person name="Westerberg I."/>
            <person name="Brannstrom I.O."/>
            <person name="Guillou S."/>
            <person name="Cros-Aarteil S."/>
            <person name="Calhoun S."/>
            <person name="Haridas S."/>
            <person name="Kuo A."/>
            <person name="Mondo S."/>
            <person name="Pangilinan J."/>
            <person name="Riley R."/>
            <person name="LaButti K."/>
            <person name="Andreopoulos B."/>
            <person name="Lipzen A."/>
            <person name="Chen C."/>
            <person name="Yan M."/>
            <person name="Daum C."/>
            <person name="Ng V."/>
            <person name="Clum A."/>
            <person name="Steindorff A."/>
            <person name="Ohm R.A."/>
            <person name="Martin F."/>
            <person name="Silar P."/>
            <person name="Natvig D.O."/>
            <person name="Lalanne C."/>
            <person name="Gautier V."/>
            <person name="Ament-Velasquez S.L."/>
            <person name="Kruys A."/>
            <person name="Hutchinson M.I."/>
            <person name="Powell A.J."/>
            <person name="Barry K."/>
            <person name="Miller A.N."/>
            <person name="Grigoriev I.V."/>
            <person name="Debuchy R."/>
            <person name="Gladieux P."/>
            <person name="Hiltunen Thoren M."/>
            <person name="Johannesson H."/>
        </authorList>
    </citation>
    <scope>NUCLEOTIDE SEQUENCE</scope>
    <source>
        <strain evidence="14">PSN324</strain>
    </source>
</reference>
<evidence type="ECO:0000313" key="14">
    <source>
        <dbReference type="EMBL" id="KAK4463193.1"/>
    </source>
</evidence>
<keyword evidence="6 11" id="KW-0548">Nucleotidyltransferase</keyword>
<feature type="region of interest" description="Disordered" evidence="12">
    <location>
        <begin position="28"/>
        <end position="54"/>
    </location>
</feature>
<comment type="similarity">
    <text evidence="3 11">Belongs to the phage and mitochondrial RNA polymerase family.</text>
</comment>
<feature type="region of interest" description="Disordered" evidence="12">
    <location>
        <begin position="1470"/>
        <end position="1503"/>
    </location>
</feature>
<keyword evidence="7" id="KW-0809">Transit peptide</keyword>
<evidence type="ECO:0000313" key="15">
    <source>
        <dbReference type="Proteomes" id="UP001321749"/>
    </source>
</evidence>
<evidence type="ECO:0000256" key="4">
    <source>
        <dbReference type="ARBA" id="ARBA00022478"/>
    </source>
</evidence>
<dbReference type="Proteomes" id="UP001321749">
    <property type="component" value="Unassembled WGS sequence"/>
</dbReference>
<feature type="compositionally biased region" description="Acidic residues" evidence="12">
    <location>
        <begin position="1470"/>
        <end position="1492"/>
    </location>
</feature>
<dbReference type="EC" id="2.7.7.6" evidence="11"/>
<accession>A0AAV9HS92</accession>
<dbReference type="Pfam" id="PF14700">
    <property type="entry name" value="RPOL_N"/>
    <property type="match status" value="1"/>
</dbReference>
<evidence type="ECO:0000256" key="1">
    <source>
        <dbReference type="ARBA" id="ARBA00004026"/>
    </source>
</evidence>
<dbReference type="GO" id="GO:0003899">
    <property type="term" value="F:DNA-directed RNA polymerase activity"/>
    <property type="evidence" value="ECO:0007669"/>
    <property type="project" value="UniProtKB-EC"/>
</dbReference>
<dbReference type="PANTHER" id="PTHR10102:SF0">
    <property type="entry name" value="DNA-DIRECTED RNA POLYMERASE, MITOCHONDRIAL"/>
    <property type="match status" value="1"/>
</dbReference>
<keyword evidence="4 11" id="KW-0240">DNA-directed RNA polymerase</keyword>
<sequence length="1570" mass="173794">MPRPRSQRTRRSADTCRWGSLRAVPKTIMTSGPIAGGGSISRRSSTVRSSMPNSSDTYLSRVSVIFGAPLGISGSGGGSCINVGWRGGSTWRYQGTSEAFALLFASGAGCPSLPSCDSSSSCCSNSLSFGALVSSIAGDLRRRVVLRNGNVEKLDVAVVGANRFGRKTFWWTLRVSGAKFPTKSRRADRLQAEQRAALSSGPGPDPRPWRRRKDYRALVGFERNLATAMAEPRIGDDIPEIPFEGLPPGMGTPYSAQGMPLYELRPFDVASTVMVEEPEDAKPRTSRVNIQGIPGDRDELLSVFNACIQVGRLNRAALVLKRLVALQIMPPELMLELHNRYLQARIEQLEADPGKDQADELHKWFESQFIGKGLNPDPQTVAYMIKATLLVANSRKRRERVARYVSMLPQETAMEALAWEIEDEILSAEDLAAVSEICPALTMPEDVSALLEAQEAEGSEAGEAALGVDAELAEGVSENIPSAGVPSSLPEVLSTPQKGVGLKSLKETLSMFDDIPDGFSIDSLPMRERREVQSKLEKDCVDAAISRWRDESQSLSEMGLSSALSSAALSSKLSEWHGELARYLEHEFELIKKAELAERKSPEDTGRLLYGPHLLQSTPSRLAAVTILCTLSMLSMLGAGKAIPLAHVVSQIAKVTEEDIRAQLLAKTMPPTKKQKQTNVRQLLRQARMKKTASAASAAGGEDKASAKLQPWEFSWPLSIKTKVGAILLMGLMDTARITVVREHPETKELVSQSQPAFSHTMQLKKGRKVGALLPNRALVDIMKSEPRAEVLARHLPMVVEPEPWSKFDKGGFLEHSSPLLRLKGGERDQRIYADAAIERGDMEQMFRGLDVLGKTAWKINRPVFDVMLEAWNSGKELANLPALNPEIPIPPEPDSTDDPMKRRVWLKSIKAAENEKSGLHSVRCFMNFQLEIARAFRDQTFYFPHNLDFRGRAYPIPTYLNHMGADHMRGVLMFAKGRELGESGLRWLKVHTSNVFGFDKASLQEREDFTTANLEEVFDSAENPLSGNRWWLKAEDPWQCLAACMELKAAYSLPDPTKHVSHLPVHQDGTCNGLQHYAALGGDTWGAQQVNLIPGDRPADVYSAVADIVKQEIAKDIGHGNQIAQALDGKITRKVVKQTVMTNVYGVTFVGAKKQVQKQLDSLYPDLTAQCGIDSSLLASYIATKIFGGLSSMFRGAHDIQTWLGEIGGRVCRALTPEQLDRIAKNPDNIRVTKRAAAAKATNKPRQDLEELSGLFRSTLVWTTPLRMPVCQPYRTSSSRKVATCLQNLILTDESRSDPVNRRKQLQAFPPNFIHSLDATHMMLSALECHAHGLDFAAVHDSFWTHAADVDTMNHILRDCFIRMHSEDVIGRLKAEFETRYRGCIYLAKTDTKSVLGQQIVALRKVRKNNSSYVKDELLQEKLRQDLLKSADPEKVKQGREMVTPASLFESVGSEDMITNGLEAEAASDELSEDIQEFEGEEDVEGLGEDEEGKKKKKGTRQKTLADDLNSMSGTNYFKAEMAGNLRSTKKAPARKNEIQFWMPLTFPDIPKKGDFDVQQLKKSKYFFS</sequence>
<dbReference type="InterPro" id="IPR002092">
    <property type="entry name" value="DNA-dir_Rpol_phage-type"/>
</dbReference>
<dbReference type="FunFam" id="1.10.150.20:FF:000041">
    <property type="entry name" value="DNA-directed RNA polymerase"/>
    <property type="match status" value="1"/>
</dbReference>
<dbReference type="InterPro" id="IPR024075">
    <property type="entry name" value="DNA-dir_RNA_pol_helix_hairp_sf"/>
</dbReference>
<dbReference type="InterPro" id="IPR046950">
    <property type="entry name" value="DNA-dir_Rpol_C_phage-type"/>
</dbReference>
<comment type="catalytic activity">
    <reaction evidence="10 11">
        <text>RNA(n) + a ribonucleoside 5'-triphosphate = RNA(n+1) + diphosphate</text>
        <dbReference type="Rhea" id="RHEA:21248"/>
        <dbReference type="Rhea" id="RHEA-COMP:14527"/>
        <dbReference type="Rhea" id="RHEA-COMP:17342"/>
        <dbReference type="ChEBI" id="CHEBI:33019"/>
        <dbReference type="ChEBI" id="CHEBI:61557"/>
        <dbReference type="ChEBI" id="CHEBI:140395"/>
        <dbReference type="EC" id="2.7.7.6"/>
    </reaction>
</comment>
<dbReference type="GO" id="GO:0001018">
    <property type="term" value="F:mitochondrial promoter sequence-specific DNA binding"/>
    <property type="evidence" value="ECO:0007669"/>
    <property type="project" value="TreeGrafter"/>
</dbReference>
<dbReference type="SMART" id="SM01311">
    <property type="entry name" value="RPOL_N"/>
    <property type="match status" value="1"/>
</dbReference>
<keyword evidence="15" id="KW-1185">Reference proteome</keyword>
<comment type="caution">
    <text evidence="14">The sequence shown here is derived from an EMBL/GenBank/DDBJ whole genome shotgun (WGS) entry which is preliminary data.</text>
</comment>
<protein>
    <recommendedName>
        <fullName evidence="11">DNA-directed RNA polymerase</fullName>
        <ecNumber evidence="11">2.7.7.6</ecNumber>
    </recommendedName>
</protein>
<dbReference type="GO" id="GO:0034245">
    <property type="term" value="C:mitochondrial DNA-directed RNA polymerase complex"/>
    <property type="evidence" value="ECO:0007669"/>
    <property type="project" value="TreeGrafter"/>
</dbReference>
<dbReference type="SUPFAM" id="SSF56672">
    <property type="entry name" value="DNA/RNA polymerases"/>
    <property type="match status" value="1"/>
</dbReference>
<dbReference type="Pfam" id="PF00940">
    <property type="entry name" value="RNA_pol"/>
    <property type="match status" value="1"/>
</dbReference>
<dbReference type="InterPro" id="IPR037159">
    <property type="entry name" value="RNA_POL_N_sf"/>
</dbReference>
<evidence type="ECO:0000256" key="6">
    <source>
        <dbReference type="ARBA" id="ARBA00022695"/>
    </source>
</evidence>
<dbReference type="Gene3D" id="1.10.287.260">
    <property type="match status" value="1"/>
</dbReference>
<feature type="compositionally biased region" description="Low complexity" evidence="12">
    <location>
        <begin position="40"/>
        <end position="50"/>
    </location>
</feature>
<evidence type="ECO:0000256" key="11">
    <source>
        <dbReference type="RuleBase" id="RU003805"/>
    </source>
</evidence>